<name>F6DKC7_DESRL</name>
<reference evidence="3" key="1">
    <citation type="submission" date="2011-05" db="EMBL/GenBank/DDBJ databases">
        <title>Complete sequence of Desulfotomaculum ruminis DSM 2154.</title>
        <authorList>
            <person name="Lucas S."/>
            <person name="Copeland A."/>
            <person name="Lapidus A."/>
            <person name="Cheng J.-F."/>
            <person name="Goodwin L."/>
            <person name="Pitluck S."/>
            <person name="Lu M."/>
            <person name="Detter J.C."/>
            <person name="Han C."/>
            <person name="Tapia R."/>
            <person name="Land M."/>
            <person name="Hauser L."/>
            <person name="Kyrpides N."/>
            <person name="Ivanova N."/>
            <person name="Mikhailova N."/>
            <person name="Pagani I."/>
            <person name="Stams A.J.M."/>
            <person name="Plugge C.M."/>
            <person name="Muyzer G."/>
            <person name="Kuever J."/>
            <person name="Parshina S.N."/>
            <person name="Ivanova A.E."/>
            <person name="Nazina T.N."/>
            <person name="Brambilla E."/>
            <person name="Spring S."/>
            <person name="Klenk H.-P."/>
            <person name="Woyke T."/>
        </authorList>
    </citation>
    <scope>NUCLEOTIDE SEQUENCE [LARGE SCALE GENOMIC DNA]</scope>
    <source>
        <strain evidence="3">ATCC 23193 / DSM 2154 / NCIB 8452 / DL</strain>
    </source>
</reference>
<dbReference type="InterPro" id="IPR003494">
    <property type="entry name" value="SHS2_FtsA"/>
</dbReference>
<sequence length="327" mass="34945">MSRRQVVGVLDVGTTKIVALLAEIGPNGQPIIKGFGECPTLGIRKGVVVDKTALSKSMARAMTLAKTMAGETVKAVYVSFPSYGSLTSELELTDEDLIQCVMLNDLDIKQVVVSTVAAAEAVLTETDRRLGTFFMDLGGTTTGLAVFDQGNLIYADSLPIGSEHITSDLAVCLRTTLGEAKRVKQELGLENPSPELDLEITGIGGQETRKVPVSTAVAVMQSRVQEILEMALQRVEHCYRLESLSGGVVLTGGGALLKGIINRVRSQLGLPQVKLGSVNNGGKLLPAEWTGPGYASSMGLLIYGTKRDSRRSENLFGWRGVLARRLK</sequence>
<dbReference type="STRING" id="696281.Desru_3339"/>
<dbReference type="PANTHER" id="PTHR32432">
    <property type="entry name" value="CELL DIVISION PROTEIN FTSA-RELATED"/>
    <property type="match status" value="1"/>
</dbReference>
<dbReference type="GO" id="GO:0032153">
    <property type="term" value="C:cell division site"/>
    <property type="evidence" value="ECO:0007669"/>
    <property type="project" value="TreeGrafter"/>
</dbReference>
<dbReference type="AlphaFoldDB" id="F6DKC7"/>
<dbReference type="OrthoDB" id="9768127at2"/>
<feature type="domain" description="SHS2" evidence="1">
    <location>
        <begin position="7"/>
        <end position="122"/>
    </location>
</feature>
<reference evidence="2 3" key="2">
    <citation type="journal article" date="2012" name="Stand. Genomic Sci.">
        <title>Complete genome sequence of the sulfate-reducing firmicute Desulfotomaculum ruminis type strain (DL(T)).</title>
        <authorList>
            <person name="Spring S."/>
            <person name="Visser M."/>
            <person name="Lu M."/>
            <person name="Copeland A."/>
            <person name="Lapidus A."/>
            <person name="Lucas S."/>
            <person name="Cheng J.F."/>
            <person name="Han C."/>
            <person name="Tapia R."/>
            <person name="Goodwin L.A."/>
            <person name="Pitluck S."/>
            <person name="Ivanova N."/>
            <person name="Land M."/>
            <person name="Hauser L."/>
            <person name="Larimer F."/>
            <person name="Rohde M."/>
            <person name="Goker M."/>
            <person name="Detter J.C."/>
            <person name="Kyrpides N.C."/>
            <person name="Woyke T."/>
            <person name="Schaap P.J."/>
            <person name="Plugge C.M."/>
            <person name="Muyzer G."/>
            <person name="Kuever J."/>
            <person name="Pereira I.A."/>
            <person name="Parshina S.N."/>
            <person name="Bernier-Latmani R."/>
            <person name="Stams A.J."/>
            <person name="Klenk H.P."/>
        </authorList>
    </citation>
    <scope>NUCLEOTIDE SEQUENCE [LARGE SCALE GENOMIC DNA]</scope>
    <source>
        <strain evidence="3">ATCC 23193 / DSM 2154 / NCIB 8452 / DL</strain>
    </source>
</reference>
<proteinExistence type="predicted"/>
<dbReference type="Proteomes" id="UP000009234">
    <property type="component" value="Chromosome"/>
</dbReference>
<evidence type="ECO:0000313" key="2">
    <source>
        <dbReference type="EMBL" id="AEG61544.1"/>
    </source>
</evidence>
<keyword evidence="3" id="KW-1185">Reference proteome</keyword>
<evidence type="ECO:0000259" key="1">
    <source>
        <dbReference type="SMART" id="SM00842"/>
    </source>
</evidence>
<dbReference type="InterPro" id="IPR043129">
    <property type="entry name" value="ATPase_NBD"/>
</dbReference>
<dbReference type="PANTHER" id="PTHR32432:SF4">
    <property type="entry name" value="CELL DIVISION PROTEIN FTSA"/>
    <property type="match status" value="1"/>
</dbReference>
<dbReference type="GO" id="GO:0051301">
    <property type="term" value="P:cell division"/>
    <property type="evidence" value="ECO:0007669"/>
    <property type="project" value="UniProtKB-KW"/>
</dbReference>
<dbReference type="KEGG" id="dru:Desru_3339"/>
<keyword evidence="2" id="KW-0131">Cell cycle</keyword>
<dbReference type="Pfam" id="PF14450">
    <property type="entry name" value="FtsA"/>
    <property type="match status" value="1"/>
</dbReference>
<dbReference type="EMBL" id="CP002780">
    <property type="protein sequence ID" value="AEG61544.1"/>
    <property type="molecule type" value="Genomic_DNA"/>
</dbReference>
<accession>F6DKC7</accession>
<dbReference type="GO" id="GO:0009898">
    <property type="term" value="C:cytoplasmic side of plasma membrane"/>
    <property type="evidence" value="ECO:0007669"/>
    <property type="project" value="TreeGrafter"/>
</dbReference>
<evidence type="ECO:0000313" key="3">
    <source>
        <dbReference type="Proteomes" id="UP000009234"/>
    </source>
</evidence>
<dbReference type="InterPro" id="IPR050696">
    <property type="entry name" value="FtsA/MreB"/>
</dbReference>
<dbReference type="SMART" id="SM00842">
    <property type="entry name" value="FtsA"/>
    <property type="match status" value="1"/>
</dbReference>
<protein>
    <submittedName>
        <fullName evidence="2">Cell division protein FtsA</fullName>
    </submittedName>
</protein>
<dbReference type="SUPFAM" id="SSF53067">
    <property type="entry name" value="Actin-like ATPase domain"/>
    <property type="match status" value="2"/>
</dbReference>
<dbReference type="Gene3D" id="3.30.420.40">
    <property type="match status" value="1"/>
</dbReference>
<keyword evidence="2" id="KW-0132">Cell division</keyword>
<dbReference type="RefSeq" id="WP_013843290.1">
    <property type="nucleotide sequence ID" value="NC_015589.1"/>
</dbReference>
<dbReference type="eggNOG" id="COG0849">
    <property type="taxonomic scope" value="Bacteria"/>
</dbReference>
<gene>
    <name evidence="2" type="ordered locus">Desru_3339</name>
</gene>
<dbReference type="HOGENOM" id="CLU_037850_3_1_9"/>
<organism evidence="2 3">
    <name type="scientific">Desulforamulus ruminis (strain ATCC 23193 / DSM 2154 / NCIMB 8452 / DL)</name>
    <name type="common">Desulfotomaculum ruminis</name>
    <dbReference type="NCBI Taxonomy" id="696281"/>
    <lineage>
        <taxon>Bacteria</taxon>
        <taxon>Bacillati</taxon>
        <taxon>Bacillota</taxon>
        <taxon>Clostridia</taxon>
        <taxon>Eubacteriales</taxon>
        <taxon>Peptococcaceae</taxon>
        <taxon>Desulforamulus</taxon>
    </lineage>
</organism>